<evidence type="ECO:0000313" key="2">
    <source>
        <dbReference type="EMBL" id="PVA06278.1"/>
    </source>
</evidence>
<organism evidence="2 3">
    <name type="scientific">Thalassorhabdomicrobium marinisediminis</name>
    <dbReference type="NCBI Taxonomy" id="2170577"/>
    <lineage>
        <taxon>Bacteria</taxon>
        <taxon>Pseudomonadati</taxon>
        <taxon>Pseudomonadota</taxon>
        <taxon>Alphaproteobacteria</taxon>
        <taxon>Rhodobacterales</taxon>
        <taxon>Paracoccaceae</taxon>
        <taxon>Thalassorhabdomicrobium</taxon>
    </lineage>
</organism>
<evidence type="ECO:0000259" key="1">
    <source>
        <dbReference type="Pfam" id="PF00582"/>
    </source>
</evidence>
<feature type="domain" description="UspA" evidence="1">
    <location>
        <begin position="161"/>
        <end position="279"/>
    </location>
</feature>
<protein>
    <submittedName>
        <fullName evidence="2">Universal stress protein</fullName>
    </submittedName>
</protein>
<evidence type="ECO:0000313" key="3">
    <source>
        <dbReference type="Proteomes" id="UP000244817"/>
    </source>
</evidence>
<dbReference type="AlphaFoldDB" id="A0A2T7FVU0"/>
<name>A0A2T7FVU0_9RHOB</name>
<dbReference type="Gene3D" id="3.40.50.12370">
    <property type="match status" value="1"/>
</dbReference>
<dbReference type="RefSeq" id="WP_108641058.1">
    <property type="nucleotide sequence ID" value="NZ_QCYG01000006.1"/>
</dbReference>
<dbReference type="Pfam" id="PF00582">
    <property type="entry name" value="Usp"/>
    <property type="match status" value="1"/>
</dbReference>
<dbReference type="EMBL" id="QCYG01000006">
    <property type="protein sequence ID" value="PVA06278.1"/>
    <property type="molecule type" value="Genomic_DNA"/>
</dbReference>
<dbReference type="InterPro" id="IPR006016">
    <property type="entry name" value="UspA"/>
</dbReference>
<dbReference type="OrthoDB" id="9804721at2"/>
<comment type="caution">
    <text evidence="2">The sequence shown here is derived from an EMBL/GenBank/DDBJ whole genome shotgun (WGS) entry which is preliminary data.</text>
</comment>
<sequence length="280" mass="30663">MAYRTISMVLTDEEVDRTTFDAARALAEQHDAHLEVFCLGFDPMRYDMVPLGTAPVFTIPCTSDAHDTAKRMVDWAEAQLDAARFAFSVRPFVVSSVALESSIAGMVRFADLIVATQPYGEGATQLQVSVLESVLFGTGAPVLVVPRSAQDYTRPFARPMIAWNESTESLSAVRHALPVLRSAERVDVVMVDPPSHSPERSDPGGAVTMMIARHGAKVEVSILSKTLPRVSDVLRRQITDRANDLLVMGAYGHSRFREALIGGVTRDLLEQTEIPLLMAH</sequence>
<gene>
    <name evidence="2" type="ORF">DC363_10235</name>
</gene>
<dbReference type="CDD" id="cd00293">
    <property type="entry name" value="USP-like"/>
    <property type="match status" value="1"/>
</dbReference>
<reference evidence="2 3" key="1">
    <citation type="submission" date="2018-04" db="EMBL/GenBank/DDBJ databases">
        <title>Pelagivirga bohaiensis gen. nov., sp. nov., a bacterium isolated from the Bohai Sea.</title>
        <authorList>
            <person name="Ji X."/>
        </authorList>
    </citation>
    <scope>NUCLEOTIDE SEQUENCE [LARGE SCALE GENOMIC DNA]</scope>
    <source>
        <strain evidence="2 3">BH-SD16</strain>
    </source>
</reference>
<dbReference type="SUPFAM" id="SSF52402">
    <property type="entry name" value="Adenine nucleotide alpha hydrolases-like"/>
    <property type="match status" value="2"/>
</dbReference>
<proteinExistence type="predicted"/>
<accession>A0A2T7FVU0</accession>
<dbReference type="Proteomes" id="UP000244817">
    <property type="component" value="Unassembled WGS sequence"/>
</dbReference>
<keyword evidence="3" id="KW-1185">Reference proteome</keyword>